<comment type="caution">
    <text evidence="1">The sequence shown here is derived from an EMBL/GenBank/DDBJ whole genome shotgun (WGS) entry which is preliminary data.</text>
</comment>
<dbReference type="Pfam" id="PF21853">
    <property type="entry name" value="DUF6912"/>
    <property type="match status" value="1"/>
</dbReference>
<reference evidence="1 2" key="1">
    <citation type="journal article" date="2019" name="Int. J. Syst. Evol. Microbiol.">
        <title>The Global Catalogue of Microorganisms (GCM) 10K type strain sequencing project: providing services to taxonomists for standard genome sequencing and annotation.</title>
        <authorList>
            <consortium name="The Broad Institute Genomics Platform"/>
            <consortium name="The Broad Institute Genome Sequencing Center for Infectious Disease"/>
            <person name="Wu L."/>
            <person name="Ma J."/>
        </authorList>
    </citation>
    <scope>NUCLEOTIDE SEQUENCE [LARGE SCALE GENOMIC DNA]</scope>
    <source>
        <strain evidence="1 2">JCM 10671</strain>
    </source>
</reference>
<dbReference type="RefSeq" id="WP_344601050.1">
    <property type="nucleotide sequence ID" value="NZ_BAAAHE010000004.1"/>
</dbReference>
<evidence type="ECO:0000313" key="1">
    <source>
        <dbReference type="EMBL" id="GAA0605382.1"/>
    </source>
</evidence>
<proteinExistence type="predicted"/>
<accession>A0ABN1G742</accession>
<dbReference type="EMBL" id="BAAAHE010000004">
    <property type="protein sequence ID" value="GAA0605382.1"/>
    <property type="molecule type" value="Genomic_DNA"/>
</dbReference>
<sequence>MRVYLPTTFPALAAAAAAGGFGPAPLLAFAVTPALREWYASGDAEELEYAATVDAARECLRRLAADPTAPPRRVVVAADVPDESVQPAPDVHPAAVHLTAEVPMRKVASVHVDEPEAENDIRAAVAAVPAADAGDADAAFVVDGAEDHDLHWYATQEIEALIATVS</sequence>
<protein>
    <submittedName>
        <fullName evidence="1">Uncharacterized protein</fullName>
    </submittedName>
</protein>
<dbReference type="InterPro" id="IPR054206">
    <property type="entry name" value="DUF6912"/>
</dbReference>
<evidence type="ECO:0000313" key="2">
    <source>
        <dbReference type="Proteomes" id="UP001500957"/>
    </source>
</evidence>
<organism evidence="1 2">
    <name type="scientific">Sporichthya brevicatena</name>
    <dbReference type="NCBI Taxonomy" id="171442"/>
    <lineage>
        <taxon>Bacteria</taxon>
        <taxon>Bacillati</taxon>
        <taxon>Actinomycetota</taxon>
        <taxon>Actinomycetes</taxon>
        <taxon>Sporichthyales</taxon>
        <taxon>Sporichthyaceae</taxon>
        <taxon>Sporichthya</taxon>
    </lineage>
</organism>
<name>A0ABN1G742_9ACTN</name>
<gene>
    <name evidence="1" type="ORF">GCM10009547_04140</name>
</gene>
<dbReference type="Proteomes" id="UP001500957">
    <property type="component" value="Unassembled WGS sequence"/>
</dbReference>
<keyword evidence="2" id="KW-1185">Reference proteome</keyword>